<evidence type="ECO:0000259" key="2">
    <source>
        <dbReference type="Pfam" id="PF14908"/>
    </source>
</evidence>
<sequence>LAGHAQELCWEATAARVLVEGKGELGRTRLSPPLGEGVTEWLGIANSKRDGSFFCFPEICSVWDATSMYIRRQLLEKRAVDIGIGSFAVVSARADAGEDGVLVVDKPIFQLNQDVQQFYKIKEPKTKIPSEIFEYPLNFQEIAETISFRVPIVEQCIHETLLFFAEAMRGKKEVDFFFKRLGILSLRGQEVIMNFFDDCVLQLDATGNMLPALLGDSKMINMIAFRGKNRFTRRSEDGCIILPRIAVESSKTSREITSLKPRRESQPWCEGARRVSVYDPVMLAQRRAESVLEQERRHARASFLSQVEEQHVRKLKQQQPPIQPSASATRPSRTAARLMRAQIEAKRLQVLSAFKRKEVEAEIQRQYQECTQRLSLERSQNPFHRLLEGNPRPSCVVRREYDQQLRERLKRKDRCQSPAGQTAPEGWQTKPQLPGTSGELPELNIFLLGSYRQGEKMRLLDRRGKAQGLPTLLGSCQAASSCSSRRHPGLHQNAASGASDCTQAHSGRTSHCCTLPPL</sequence>
<dbReference type="InterPro" id="IPR040673">
    <property type="entry name" value="CCDC81_HU_dom_2"/>
</dbReference>
<comment type="caution">
    <text evidence="4">The sequence shown here is derived from an EMBL/GenBank/DDBJ whole genome shotgun (WGS) entry which is preliminary data.</text>
</comment>
<feature type="domain" description="CCDC81 HU" evidence="2">
    <location>
        <begin position="58"/>
        <end position="122"/>
    </location>
</feature>
<evidence type="ECO:0000259" key="3">
    <source>
        <dbReference type="Pfam" id="PF18289"/>
    </source>
</evidence>
<feature type="domain" description="CCDC81 HU" evidence="3">
    <location>
        <begin position="136"/>
        <end position="206"/>
    </location>
</feature>
<name>A0A2P4SDJ8_BAMTH</name>
<dbReference type="Pfam" id="PF18289">
    <property type="entry name" value="HU-CCDC81_euk_2"/>
    <property type="match status" value="1"/>
</dbReference>
<dbReference type="Proteomes" id="UP000237246">
    <property type="component" value="Unassembled WGS sequence"/>
</dbReference>
<feature type="region of interest" description="Disordered" evidence="1">
    <location>
        <begin position="411"/>
        <end position="438"/>
    </location>
</feature>
<dbReference type="InterPro" id="IPR028034">
    <property type="entry name" value="HU-CCDC81"/>
</dbReference>
<dbReference type="InterPro" id="IPR026295">
    <property type="entry name" value="CCD81"/>
</dbReference>
<evidence type="ECO:0000313" key="4">
    <source>
        <dbReference type="EMBL" id="POI22166.1"/>
    </source>
</evidence>
<proteinExistence type="predicted"/>
<accession>A0A2P4SDJ8</accession>
<evidence type="ECO:0000313" key="5">
    <source>
        <dbReference type="Proteomes" id="UP000237246"/>
    </source>
</evidence>
<reference evidence="4 5" key="1">
    <citation type="submission" date="2018-01" db="EMBL/GenBank/DDBJ databases">
        <title>Comparison of the Chinese Bamboo Partridge and Red Junglefowl genome sequences highlights the importance of demography in genome evolution.</title>
        <authorList>
            <person name="Tiley G.P."/>
            <person name="Kimball R.T."/>
            <person name="Braun E.L."/>
            <person name="Burleigh J.G."/>
        </authorList>
    </citation>
    <scope>NUCLEOTIDE SEQUENCE [LARGE SCALE GENOMIC DNA]</scope>
    <source>
        <strain evidence="4">RTK389</strain>
        <tissue evidence="4">Blood</tissue>
    </source>
</reference>
<keyword evidence="5" id="KW-1185">Reference proteome</keyword>
<protein>
    <submittedName>
        <fullName evidence="4">Uncharacterized protein</fullName>
    </submittedName>
</protein>
<dbReference type="AlphaFoldDB" id="A0A2P4SDJ8"/>
<dbReference type="EMBL" id="PPHD01061010">
    <property type="protein sequence ID" value="POI22166.1"/>
    <property type="molecule type" value="Genomic_DNA"/>
</dbReference>
<evidence type="ECO:0000256" key="1">
    <source>
        <dbReference type="SAM" id="MobiDB-lite"/>
    </source>
</evidence>
<dbReference type="GO" id="GO:0005815">
    <property type="term" value="C:microtubule organizing center"/>
    <property type="evidence" value="ECO:0007669"/>
    <property type="project" value="TreeGrafter"/>
</dbReference>
<feature type="non-terminal residue" evidence="4">
    <location>
        <position position="1"/>
    </location>
</feature>
<dbReference type="Pfam" id="PF14908">
    <property type="entry name" value="HU-CCDC81_euk_1"/>
    <property type="match status" value="1"/>
</dbReference>
<organism evidence="4 5">
    <name type="scientific">Bambusicola thoracicus</name>
    <name type="common">Chinese bamboo-partridge</name>
    <name type="synonym">Perdix thoracica</name>
    <dbReference type="NCBI Taxonomy" id="9083"/>
    <lineage>
        <taxon>Eukaryota</taxon>
        <taxon>Metazoa</taxon>
        <taxon>Chordata</taxon>
        <taxon>Craniata</taxon>
        <taxon>Vertebrata</taxon>
        <taxon>Euteleostomi</taxon>
        <taxon>Archelosauria</taxon>
        <taxon>Archosauria</taxon>
        <taxon>Dinosauria</taxon>
        <taxon>Saurischia</taxon>
        <taxon>Theropoda</taxon>
        <taxon>Coelurosauria</taxon>
        <taxon>Aves</taxon>
        <taxon>Neognathae</taxon>
        <taxon>Galloanserae</taxon>
        <taxon>Galliformes</taxon>
        <taxon>Phasianidae</taxon>
        <taxon>Perdicinae</taxon>
        <taxon>Bambusicola</taxon>
    </lineage>
</organism>
<dbReference type="PANTHER" id="PTHR14362:SF2">
    <property type="entry name" value="COILED-COIL DOMAIN-CONTAINING PROTEIN 81"/>
    <property type="match status" value="1"/>
</dbReference>
<dbReference type="OrthoDB" id="9117973at2759"/>
<dbReference type="PANTHER" id="PTHR14362">
    <property type="entry name" value="COILED-COIL DOMAIN-CONTAINING PROTEIN 81"/>
    <property type="match status" value="1"/>
</dbReference>
<gene>
    <name evidence="4" type="ORF">CIB84_014087</name>
</gene>